<evidence type="ECO:0000256" key="12">
    <source>
        <dbReference type="RuleBase" id="RU351113"/>
    </source>
</evidence>
<comment type="subcellular location">
    <subcellularLocation>
        <location evidence="12">Cell membrane</location>
        <topology evidence="12">Multi-pass membrane protein</topology>
    </subcellularLocation>
    <subcellularLocation>
        <location evidence="1">Membrane</location>
        <topology evidence="1">Multi-pass membrane protein</topology>
    </subcellularLocation>
</comment>
<sequence>MVLLPISLLAGVSLTSEGTEDQLFLIETAIMTVIISVKILYIIWRKDEILQMLDQIGNYSIKNAIETKRINQKLKMFMKFMKIFFSCSVLIAICAMFIVPFIGSERKLFFNIGFPLDWRHSEFGFWAAYTFILTEMVPSAISILFSVIMWYLLLNCALRFEVLGQDLRNMGIIEEVVDELGNKRKISKMEKENQFAKDLVAAIKSYREIIDVIGQLEAFLSHIHLTQIGFSGLCICGSIYCLGYNDPENVMEFIVYVVILLYNIFDVFMITYFGNELNLSSDQLCYCMFQSSWYEYQFCSKTILILGERFKQPVELVVLKLYPLTLDLFTRILKNAYSMFNILKTFADRA</sequence>
<dbReference type="InterPro" id="IPR004117">
    <property type="entry name" value="7tm6_olfct_rcpt"/>
</dbReference>
<evidence type="ECO:0000256" key="1">
    <source>
        <dbReference type="ARBA" id="ARBA00004141"/>
    </source>
</evidence>
<keyword evidence="8 12" id="KW-0807">Transducer</keyword>
<evidence type="ECO:0000256" key="3">
    <source>
        <dbReference type="ARBA" id="ARBA00022692"/>
    </source>
</evidence>
<keyword evidence="7 12" id="KW-0675">Receptor</keyword>
<dbReference type="GO" id="GO:0004984">
    <property type="term" value="F:olfactory receptor activity"/>
    <property type="evidence" value="ECO:0007669"/>
    <property type="project" value="InterPro"/>
</dbReference>
<keyword evidence="2 12" id="KW-0716">Sensory transduction</keyword>
<comment type="similarity">
    <text evidence="10">Belongs to the insect chemoreceptor superfamily. Heteromeric odorant receptor channel (TC 1.A.69) family. Or2a subfamily.</text>
</comment>
<evidence type="ECO:0000256" key="4">
    <source>
        <dbReference type="ARBA" id="ARBA00022725"/>
    </source>
</evidence>
<comment type="subunit">
    <text evidence="11">Interacts with Orco. Complexes exist early in the endomembrane system in olfactory sensory neurons (OSNs), coupling these complexes to the conserved ciliary trafficking pathway.</text>
</comment>
<keyword evidence="5 12" id="KW-1133">Transmembrane helix</keyword>
<feature type="transmembrane region" description="Helical" evidence="12">
    <location>
        <begin position="123"/>
        <end position="153"/>
    </location>
</feature>
<dbReference type="GO" id="GO:0005886">
    <property type="term" value="C:plasma membrane"/>
    <property type="evidence" value="ECO:0007669"/>
    <property type="project" value="UniProtKB-SubCell"/>
</dbReference>
<accession>A0A6B9C8J5</accession>
<comment type="caution">
    <text evidence="12">Lacks conserved residue(s) required for the propagation of feature annotation.</text>
</comment>
<protein>
    <recommendedName>
        <fullName evidence="12">Odorant receptor</fullName>
    </recommendedName>
</protein>
<evidence type="ECO:0000256" key="10">
    <source>
        <dbReference type="ARBA" id="ARBA00037946"/>
    </source>
</evidence>
<evidence type="ECO:0000313" key="13">
    <source>
        <dbReference type="EMBL" id="QGW45398.1"/>
    </source>
</evidence>
<evidence type="ECO:0000256" key="8">
    <source>
        <dbReference type="ARBA" id="ARBA00023224"/>
    </source>
</evidence>
<evidence type="ECO:0000256" key="5">
    <source>
        <dbReference type="ARBA" id="ARBA00022989"/>
    </source>
</evidence>
<dbReference type="PANTHER" id="PTHR21137">
    <property type="entry name" value="ODORANT RECEPTOR"/>
    <property type="match status" value="1"/>
</dbReference>
<dbReference type="PANTHER" id="PTHR21137:SF37">
    <property type="entry name" value="ODORANT RECEPTOR 46A, ISOFORM B-RELATED"/>
    <property type="match status" value="1"/>
</dbReference>
<proteinExistence type="evidence at transcript level"/>
<keyword evidence="6 12" id="KW-0472">Membrane</keyword>
<organism evidence="13">
    <name type="scientific">Bradysia odoriphaga</name>
    <dbReference type="NCBI Taxonomy" id="1564500"/>
    <lineage>
        <taxon>Eukaryota</taxon>
        <taxon>Metazoa</taxon>
        <taxon>Ecdysozoa</taxon>
        <taxon>Arthropoda</taxon>
        <taxon>Hexapoda</taxon>
        <taxon>Insecta</taxon>
        <taxon>Pterygota</taxon>
        <taxon>Neoptera</taxon>
        <taxon>Endopterygota</taxon>
        <taxon>Diptera</taxon>
        <taxon>Nematocera</taxon>
        <taxon>Sciaroidea</taxon>
        <taxon>Sciaridae</taxon>
        <taxon>Bradysia</taxon>
    </lineage>
</organism>
<evidence type="ECO:0000256" key="2">
    <source>
        <dbReference type="ARBA" id="ARBA00022606"/>
    </source>
</evidence>
<feature type="transmembrane region" description="Helical" evidence="12">
    <location>
        <begin position="25"/>
        <end position="44"/>
    </location>
</feature>
<evidence type="ECO:0000256" key="11">
    <source>
        <dbReference type="ARBA" id="ARBA00038679"/>
    </source>
</evidence>
<evidence type="ECO:0000256" key="9">
    <source>
        <dbReference type="ARBA" id="ARBA00037764"/>
    </source>
</evidence>
<dbReference type="EMBL" id="MK248984">
    <property type="protein sequence ID" value="QGW45398.1"/>
    <property type="molecule type" value="mRNA"/>
</dbReference>
<dbReference type="GO" id="GO:0007165">
    <property type="term" value="P:signal transduction"/>
    <property type="evidence" value="ECO:0007669"/>
    <property type="project" value="UniProtKB-KW"/>
</dbReference>
<reference evidence="13" key="1">
    <citation type="submission" date="2018-11" db="EMBL/GenBank/DDBJ databases">
        <authorList>
            <person name="Zhao Y."/>
            <person name="Mu W."/>
            <person name="Zhou C."/>
        </authorList>
    </citation>
    <scope>NUCLEOTIDE SEQUENCE</scope>
</reference>
<evidence type="ECO:0000256" key="6">
    <source>
        <dbReference type="ARBA" id="ARBA00023136"/>
    </source>
</evidence>
<name>A0A6B9C8J5_9DIPT</name>
<dbReference type="AlphaFoldDB" id="A0A6B9C8J5"/>
<keyword evidence="3 12" id="KW-0812">Transmembrane</keyword>
<dbReference type="Pfam" id="PF02949">
    <property type="entry name" value="7tm_6"/>
    <property type="match status" value="1"/>
</dbReference>
<dbReference type="GO" id="GO:0005549">
    <property type="term" value="F:odorant binding"/>
    <property type="evidence" value="ECO:0007669"/>
    <property type="project" value="InterPro"/>
</dbReference>
<feature type="transmembrane region" description="Helical" evidence="12">
    <location>
        <begin position="253"/>
        <end position="274"/>
    </location>
</feature>
<comment type="function">
    <text evidence="9">Odorant receptor which mediates acceptance or avoidance behavior, depending on its substrates. The odorant receptor repertoire encodes a large collection of odor stimuli that vary widely in identity, intensity, and duration. May form a complex with Orco to form odorant-sensing units, providing sensitive and prolonged odorant signaling and calcium permeability.</text>
</comment>
<keyword evidence="4 12" id="KW-0552">Olfaction</keyword>
<evidence type="ECO:0000256" key="7">
    <source>
        <dbReference type="ARBA" id="ARBA00023170"/>
    </source>
</evidence>
<feature type="transmembrane region" description="Helical" evidence="12">
    <location>
        <begin position="83"/>
        <end position="103"/>
    </location>
</feature>